<accession>A0A4R1KEW8</accession>
<evidence type="ECO:0000313" key="2">
    <source>
        <dbReference type="EMBL" id="TCK58493.1"/>
    </source>
</evidence>
<dbReference type="EMBL" id="SMGG01000001">
    <property type="protein sequence ID" value="TCK63268.1"/>
    <property type="molecule type" value="Genomic_DNA"/>
</dbReference>
<feature type="non-terminal residue" evidence="3">
    <location>
        <position position="1"/>
    </location>
</feature>
<gene>
    <name evidence="3" type="ORF">C8D98_0001</name>
    <name evidence="2" type="ORF">C8D98_2697</name>
    <name evidence="1" type="ORF">C8D98_2773</name>
</gene>
<keyword evidence="4" id="KW-1185">Reference proteome</keyword>
<reference evidence="3 4" key="1">
    <citation type="submission" date="2019-03" db="EMBL/GenBank/DDBJ databases">
        <title>Genomic Encyclopedia of Type Strains, Phase IV (KMG-IV): sequencing the most valuable type-strain genomes for metagenomic binning, comparative biology and taxonomic classification.</title>
        <authorList>
            <person name="Goeker M."/>
        </authorList>
    </citation>
    <scope>NUCLEOTIDE SEQUENCE [LARGE SCALE GENOMIC DNA]</scope>
    <source>
        <strain evidence="3 4">DSM 24984</strain>
    </source>
</reference>
<sequence length="43" mass="4953">SSHRPGWREPLNRHCTTGCHFPVQETTCFTCHKTAHAPNQYSK</sequence>
<organism evidence="3 4">
    <name type="scientific">Seleniivibrio woodruffii</name>
    <dbReference type="NCBI Taxonomy" id="1078050"/>
    <lineage>
        <taxon>Bacteria</taxon>
        <taxon>Pseudomonadati</taxon>
        <taxon>Deferribacterota</taxon>
        <taxon>Deferribacteres</taxon>
        <taxon>Deferribacterales</taxon>
        <taxon>Geovibrionaceae</taxon>
        <taxon>Seleniivibrio</taxon>
    </lineage>
</organism>
<comment type="caution">
    <text evidence="3">The sequence shown here is derived from an EMBL/GenBank/DDBJ whole genome shotgun (WGS) entry which is preliminary data.</text>
</comment>
<dbReference type="AlphaFoldDB" id="A0A4R1KEW8"/>
<evidence type="ECO:0000313" key="3">
    <source>
        <dbReference type="EMBL" id="TCK63268.1"/>
    </source>
</evidence>
<evidence type="ECO:0000313" key="1">
    <source>
        <dbReference type="EMBL" id="TCK58164.1"/>
    </source>
</evidence>
<protein>
    <submittedName>
        <fullName evidence="3">Uncharacterized protein</fullName>
    </submittedName>
</protein>
<dbReference type="EMBL" id="SMGG01000011">
    <property type="protein sequence ID" value="TCK58164.1"/>
    <property type="molecule type" value="Genomic_DNA"/>
</dbReference>
<dbReference type="Proteomes" id="UP000294614">
    <property type="component" value="Unassembled WGS sequence"/>
</dbReference>
<name>A0A4R1KEW8_9BACT</name>
<proteinExistence type="predicted"/>
<evidence type="ECO:0000313" key="4">
    <source>
        <dbReference type="Proteomes" id="UP000294614"/>
    </source>
</evidence>
<dbReference type="EMBL" id="SMGG01000007">
    <property type="protein sequence ID" value="TCK58493.1"/>
    <property type="molecule type" value="Genomic_DNA"/>
</dbReference>